<gene>
    <name evidence="2" type="ORF">DLM75_14450</name>
</gene>
<sequence>MKEMKIGNITFTLFNEDEICLEDPNSFLETVFSSASETIVFSEKNFHQKFYDLKSGFAGEILQKITNYKLRMIVLGDFSQYDSKSFRDFIYESNQNGRVIFVSDLETGLQLLK</sequence>
<dbReference type="Pfam" id="PF13788">
    <property type="entry name" value="DUF4180"/>
    <property type="match status" value="1"/>
</dbReference>
<name>A0A396Z0U7_9LEPT</name>
<evidence type="ECO:0000313" key="2">
    <source>
        <dbReference type="EMBL" id="RHX89062.1"/>
    </source>
</evidence>
<organism evidence="2 3">
    <name type="scientific">Leptospira stimsonii</name>
    <dbReference type="NCBI Taxonomy" id="2202203"/>
    <lineage>
        <taxon>Bacteria</taxon>
        <taxon>Pseudomonadati</taxon>
        <taxon>Spirochaetota</taxon>
        <taxon>Spirochaetia</taxon>
        <taxon>Leptospirales</taxon>
        <taxon>Leptospiraceae</taxon>
        <taxon>Leptospira</taxon>
    </lineage>
</organism>
<dbReference type="AlphaFoldDB" id="A0A396Z0U7"/>
<dbReference type="Proteomes" id="UP000265798">
    <property type="component" value="Unassembled WGS sequence"/>
</dbReference>
<dbReference type="InterPro" id="IPR025438">
    <property type="entry name" value="DUF4180"/>
</dbReference>
<dbReference type="RefSeq" id="WP_118969227.1">
    <property type="nucleotide sequence ID" value="NZ_QHCT01000004.1"/>
</dbReference>
<reference evidence="3" key="1">
    <citation type="submission" date="2018-05" db="EMBL/GenBank/DDBJ databases">
        <title>Leptospira yasudae sp. nov. and Leptospira stimsonii sp. nov., two pathogenic species of the genus Leptospira isolated from environmental sources.</title>
        <authorList>
            <person name="Casanovas-Massana A."/>
            <person name="Hamond C."/>
            <person name="Santos L.A."/>
            <person name="Hacker K.P."/>
            <person name="Balassiano I."/>
            <person name="Medeiros M.A."/>
            <person name="Reis M.G."/>
            <person name="Ko A.I."/>
            <person name="Wunder E.A."/>
        </authorList>
    </citation>
    <scope>NUCLEOTIDE SEQUENCE [LARGE SCALE GENOMIC DNA]</scope>
    <source>
        <strain evidence="3">Yale</strain>
    </source>
</reference>
<dbReference type="OrthoDB" id="8595425at2"/>
<proteinExistence type="predicted"/>
<comment type="caution">
    <text evidence="2">The sequence shown here is derived from an EMBL/GenBank/DDBJ whole genome shotgun (WGS) entry which is preliminary data.</text>
</comment>
<feature type="domain" description="DUF4180" evidence="1">
    <location>
        <begin position="15"/>
        <end position="107"/>
    </location>
</feature>
<evidence type="ECO:0000313" key="3">
    <source>
        <dbReference type="Proteomes" id="UP000265798"/>
    </source>
</evidence>
<accession>A0A396Z0U7</accession>
<protein>
    <submittedName>
        <fullName evidence="2">DUF4180 domain-containing protein</fullName>
    </submittedName>
</protein>
<evidence type="ECO:0000259" key="1">
    <source>
        <dbReference type="Pfam" id="PF13788"/>
    </source>
</evidence>
<dbReference type="EMBL" id="QHCT01000004">
    <property type="protein sequence ID" value="RHX89062.1"/>
    <property type="molecule type" value="Genomic_DNA"/>
</dbReference>